<feature type="region of interest" description="Disordered" evidence="2">
    <location>
        <begin position="475"/>
        <end position="496"/>
    </location>
</feature>
<organism evidence="3 4">
    <name type="scientific">Sphingobium nicotianae</name>
    <dbReference type="NCBI Taxonomy" id="2782607"/>
    <lineage>
        <taxon>Bacteria</taxon>
        <taxon>Pseudomonadati</taxon>
        <taxon>Pseudomonadota</taxon>
        <taxon>Alphaproteobacteria</taxon>
        <taxon>Sphingomonadales</taxon>
        <taxon>Sphingomonadaceae</taxon>
        <taxon>Sphingobium</taxon>
    </lineage>
</organism>
<comment type="caution">
    <text evidence="3">The sequence shown here is derived from an EMBL/GenBank/DDBJ whole genome shotgun (WGS) entry which is preliminary data.</text>
</comment>
<dbReference type="SUPFAM" id="SSF53756">
    <property type="entry name" value="UDP-Glycosyltransferase/glycogen phosphorylase"/>
    <property type="match status" value="1"/>
</dbReference>
<feature type="compositionally biased region" description="Basic and acidic residues" evidence="2">
    <location>
        <begin position="475"/>
        <end position="486"/>
    </location>
</feature>
<dbReference type="GO" id="GO:0005992">
    <property type="term" value="P:trehalose biosynthetic process"/>
    <property type="evidence" value="ECO:0007669"/>
    <property type="project" value="InterPro"/>
</dbReference>
<dbReference type="AlphaFoldDB" id="A0A9X1DD38"/>
<evidence type="ECO:0000256" key="1">
    <source>
        <dbReference type="ARBA" id="ARBA00008799"/>
    </source>
</evidence>
<dbReference type="Gene3D" id="3.40.50.2000">
    <property type="entry name" value="Glycogen Phosphorylase B"/>
    <property type="match status" value="2"/>
</dbReference>
<reference evidence="3" key="1">
    <citation type="submission" date="2021-05" db="EMBL/GenBank/DDBJ databases">
        <title>Genome of Sphingobium sp. strain.</title>
        <authorList>
            <person name="Fan R."/>
        </authorList>
    </citation>
    <scope>NUCLEOTIDE SEQUENCE</scope>
    <source>
        <strain evidence="3">H33</strain>
    </source>
</reference>
<gene>
    <name evidence="3" type="ORF">KK488_12880</name>
</gene>
<accession>A0A9X1DD38</accession>
<dbReference type="Pfam" id="PF00982">
    <property type="entry name" value="Glyco_transf_20"/>
    <property type="match status" value="1"/>
</dbReference>
<sequence>MTRLIIVSNRVSPPTGDGKANQGGLAVALASALRATGGIWFGWSGNETDEFTGQINISKTHGVTTATIDLEAQDVEEYYNGFANRTLWPLFHDRIDLAEFERGFAGGYERVNARFADTLMPLIAPDDLVWVHDYHLIPLGSELRQRGVRNRTGFFLHTPWPVMRLLLSLPSHRQLVEALFDYDLIGFQCQAWLDSFMEYVVSEFQGVDVDELGTIRIGDRVTRVIACPIGIDTQDFMASAASEEAESARLEMLASLHDRCLIIGVDRLDYSKGLEQRFHGYERLLLDQPEFQEEVSLLQIAPPSRAEVVSYQDIRKQLDALSGHINGEFATVHWVPLRYVNRGYDRTSLAGMFRASRVGLVTPLRDGMNLVAKEYVAAQDPEDPGVLILSKFAGAAEQMTEALLVNPYSPEELSDALAQALRMPLEERRQRHRALLKSVEREDVHWWLRTFLDALEQDRTEPEQDGADVISLEEARHGGGGHHEGGAHPVEARSFG</sequence>
<name>A0A9X1DD38_9SPHN</name>
<dbReference type="PANTHER" id="PTHR10788:SF106">
    <property type="entry name" value="BCDNA.GH08860"/>
    <property type="match status" value="1"/>
</dbReference>
<proteinExistence type="inferred from homology"/>
<dbReference type="EMBL" id="JAHGAW010000008">
    <property type="protein sequence ID" value="MBT2187841.1"/>
    <property type="molecule type" value="Genomic_DNA"/>
</dbReference>
<dbReference type="CDD" id="cd03788">
    <property type="entry name" value="GT20_TPS"/>
    <property type="match status" value="1"/>
</dbReference>
<evidence type="ECO:0000256" key="2">
    <source>
        <dbReference type="SAM" id="MobiDB-lite"/>
    </source>
</evidence>
<dbReference type="Proteomes" id="UP001138757">
    <property type="component" value="Unassembled WGS sequence"/>
</dbReference>
<dbReference type="InterPro" id="IPR001830">
    <property type="entry name" value="Glyco_trans_20"/>
</dbReference>
<dbReference type="RefSeq" id="WP_214624096.1">
    <property type="nucleotide sequence ID" value="NZ_JAHGAW010000008.1"/>
</dbReference>
<protein>
    <submittedName>
        <fullName evidence="3">Trehalose-6-phosphate synthase</fullName>
    </submittedName>
</protein>
<evidence type="ECO:0000313" key="4">
    <source>
        <dbReference type="Proteomes" id="UP001138757"/>
    </source>
</evidence>
<evidence type="ECO:0000313" key="3">
    <source>
        <dbReference type="EMBL" id="MBT2187841.1"/>
    </source>
</evidence>
<dbReference type="GO" id="GO:0003825">
    <property type="term" value="F:alpha,alpha-trehalose-phosphate synthase (UDP-forming) activity"/>
    <property type="evidence" value="ECO:0007669"/>
    <property type="project" value="TreeGrafter"/>
</dbReference>
<comment type="similarity">
    <text evidence="1">Belongs to the glycosyltransferase 20 family.</text>
</comment>
<dbReference type="PANTHER" id="PTHR10788">
    <property type="entry name" value="TREHALOSE-6-PHOSPHATE SYNTHASE"/>
    <property type="match status" value="1"/>
</dbReference>
<keyword evidence="4" id="KW-1185">Reference proteome</keyword>